<accession>A0A9P8CGR1</accession>
<comment type="caution">
    <text evidence="2">The sequence shown here is derived from an EMBL/GenBank/DDBJ whole genome shotgun (WGS) entry which is preliminary data.</text>
</comment>
<feature type="compositionally biased region" description="Basic and acidic residues" evidence="1">
    <location>
        <begin position="806"/>
        <end position="818"/>
    </location>
</feature>
<proteinExistence type="predicted"/>
<evidence type="ECO:0000256" key="1">
    <source>
        <dbReference type="SAM" id="MobiDB-lite"/>
    </source>
</evidence>
<keyword evidence="3" id="KW-1185">Reference proteome</keyword>
<evidence type="ECO:0000313" key="3">
    <source>
        <dbReference type="Proteomes" id="UP000887226"/>
    </source>
</evidence>
<name>A0A9P8CGR1_9HELO</name>
<sequence length="827" mass="89979">MARSESESSLSGSAFELIDTDGESRYEHDDAGSSVPSLLDLPDDVTSLAEDTDHSGDESEREEDAPINLPAVEQAVNNAFDTPTIGRSSALLLDIIDNPLTQAIEFEEPFPSLNAETIFAKHTVTDFDEEEISSTTKKLFLSSPPKRMAVTIRQTMTKQGLSTREPLRILYVGSHSAKEDIIRKIASSVTASVNRSKKGQNHRSVSSQLYNVVPVSAFGSERTPEIELMHSSVYQIKVEDCLMAKALRFEDVPEKPDVIKLDLEDHVSYHSVPEGDEFIVEPAWDLPHVAVTYCSDTDDLVARRTLSLATKFMGRHGVPCIAISHQQLFHRGVAMSIDQHGVHMCLESRDTRGRGSIIHRRLPVDLASFLNIDARQMNRNLAYLTGLHDTLDTLALVTMKKIDNGASQLGDLEKSSWGASDSIRSLRKRNVLDGRVLIPALFGLLIFSVLVGVRSGISSYRISSTSAISVNSKVISTVPMSTGSSAIAPPVASITSTATSVMVNTSTKTITVTRSQATGANSLAIVPSMELGKLFQSSAKQTANKSSLCSAEILGPREILIRIPSATMLSWLNKEAISVNVTRGNASVDTERAYSTDDGVVLLLAHNQVYGILNISVITTRKPRINETFQIDFGDDILRTMAAKYSVLFGNAADISAEKYGQTVKFVGSLVNRTLSVSKTAFGDLDETKNLALQQAFAATACTTDAAKSIAQELSYRGASILEAASDHINQTTAKLSASWAEQGEPNTKLWKARVAARLLQYRLQGRSADYKLYNERARAHSITTARAKNTGKSDGCVGCSRKERRHAEKEAKREAGRISRAGRVGA</sequence>
<dbReference type="AlphaFoldDB" id="A0A9P8CGR1"/>
<organism evidence="2 3">
    <name type="scientific">Calycina marina</name>
    <dbReference type="NCBI Taxonomy" id="1763456"/>
    <lineage>
        <taxon>Eukaryota</taxon>
        <taxon>Fungi</taxon>
        <taxon>Dikarya</taxon>
        <taxon>Ascomycota</taxon>
        <taxon>Pezizomycotina</taxon>
        <taxon>Leotiomycetes</taxon>
        <taxon>Helotiales</taxon>
        <taxon>Pezizellaceae</taxon>
        <taxon>Calycina</taxon>
    </lineage>
</organism>
<evidence type="ECO:0000313" key="2">
    <source>
        <dbReference type="EMBL" id="KAG9246494.1"/>
    </source>
</evidence>
<protein>
    <submittedName>
        <fullName evidence="2">Uncharacterized protein</fullName>
    </submittedName>
</protein>
<dbReference type="EMBL" id="MU253802">
    <property type="protein sequence ID" value="KAG9246494.1"/>
    <property type="molecule type" value="Genomic_DNA"/>
</dbReference>
<feature type="compositionally biased region" description="Basic and acidic residues" evidence="1">
    <location>
        <begin position="22"/>
        <end position="31"/>
    </location>
</feature>
<feature type="region of interest" description="Disordered" evidence="1">
    <location>
        <begin position="788"/>
        <end position="827"/>
    </location>
</feature>
<dbReference type="Proteomes" id="UP000887226">
    <property type="component" value="Unassembled WGS sequence"/>
</dbReference>
<reference evidence="2" key="1">
    <citation type="journal article" date="2021" name="IMA Fungus">
        <title>Genomic characterization of three marine fungi, including Emericellopsis atlantica sp. nov. with signatures of a generalist lifestyle and marine biomass degradation.</title>
        <authorList>
            <person name="Hagestad O.C."/>
            <person name="Hou L."/>
            <person name="Andersen J.H."/>
            <person name="Hansen E.H."/>
            <person name="Altermark B."/>
            <person name="Li C."/>
            <person name="Kuhnert E."/>
            <person name="Cox R.J."/>
            <person name="Crous P.W."/>
            <person name="Spatafora J.W."/>
            <person name="Lail K."/>
            <person name="Amirebrahimi M."/>
            <person name="Lipzen A."/>
            <person name="Pangilinan J."/>
            <person name="Andreopoulos W."/>
            <person name="Hayes R.D."/>
            <person name="Ng V."/>
            <person name="Grigoriev I.V."/>
            <person name="Jackson S.A."/>
            <person name="Sutton T.D.S."/>
            <person name="Dobson A.D.W."/>
            <person name="Rama T."/>
        </authorList>
    </citation>
    <scope>NUCLEOTIDE SEQUENCE</scope>
    <source>
        <strain evidence="2">TRa3180A</strain>
    </source>
</reference>
<feature type="region of interest" description="Disordered" evidence="1">
    <location>
        <begin position="1"/>
        <end position="68"/>
    </location>
</feature>
<gene>
    <name evidence="2" type="ORF">BJ878DRAFT_416822</name>
</gene>
<dbReference type="OrthoDB" id="4925544at2759"/>